<evidence type="ECO:0000313" key="7">
    <source>
        <dbReference type="Proteomes" id="UP000324800"/>
    </source>
</evidence>
<dbReference type="Proteomes" id="UP000324800">
    <property type="component" value="Unassembled WGS sequence"/>
</dbReference>
<dbReference type="GO" id="GO:0007017">
    <property type="term" value="P:microtubule-based process"/>
    <property type="evidence" value="ECO:0007669"/>
    <property type="project" value="InterPro"/>
</dbReference>
<dbReference type="GO" id="GO:0005874">
    <property type="term" value="C:microtubule"/>
    <property type="evidence" value="ECO:0007669"/>
    <property type="project" value="UniProtKB-KW"/>
</dbReference>
<dbReference type="SUPFAM" id="SSF55307">
    <property type="entry name" value="Tubulin C-terminal domain-like"/>
    <property type="match status" value="1"/>
</dbReference>
<sequence length="147" mass="17125">MSAVDPRLGRTFSGYCTIRGRISIKEVDQLMMSCIDKDSKQFVKWIPSSTKWSICDIPPKCIGKSTTFISNSTAIQDVFKRFSQQFNTLFKRKAFLHWYTGEGMEQEEFTEAQQVMYDLINEYQQFHTSFSISDQTENKIDKINETT</sequence>
<accession>A0A5J4X4F2</accession>
<dbReference type="Pfam" id="PF03953">
    <property type="entry name" value="Tubulin_C"/>
    <property type="match status" value="1"/>
</dbReference>
<dbReference type="GO" id="GO:0003924">
    <property type="term" value="F:GTPase activity"/>
    <property type="evidence" value="ECO:0007669"/>
    <property type="project" value="InterPro"/>
</dbReference>
<dbReference type="PRINTS" id="PR01163">
    <property type="entry name" value="BETATUBULIN"/>
</dbReference>
<comment type="caution">
    <text evidence="6">The sequence shown here is derived from an EMBL/GenBank/DDBJ whole genome shotgun (WGS) entry which is preliminary data.</text>
</comment>
<dbReference type="InterPro" id="IPR002453">
    <property type="entry name" value="Beta_tubulin"/>
</dbReference>
<gene>
    <name evidence="6" type="ORF">EZS28_003076</name>
</gene>
<evidence type="ECO:0000313" key="6">
    <source>
        <dbReference type="EMBL" id="KAA6401399.1"/>
    </source>
</evidence>
<dbReference type="GO" id="GO:0005525">
    <property type="term" value="F:GTP binding"/>
    <property type="evidence" value="ECO:0007669"/>
    <property type="project" value="UniProtKB-KW"/>
</dbReference>
<evidence type="ECO:0000259" key="5">
    <source>
        <dbReference type="Pfam" id="PF03953"/>
    </source>
</evidence>
<evidence type="ECO:0000256" key="1">
    <source>
        <dbReference type="ARBA" id="ARBA00009636"/>
    </source>
</evidence>
<evidence type="ECO:0000256" key="4">
    <source>
        <dbReference type="ARBA" id="ARBA00023134"/>
    </source>
</evidence>
<keyword evidence="2" id="KW-0493">Microtubule</keyword>
<dbReference type="InterPro" id="IPR018316">
    <property type="entry name" value="Tubulin/FtsZ_2-layer-sand-dom"/>
</dbReference>
<dbReference type="Gene3D" id="3.30.1330.20">
    <property type="entry name" value="Tubulin/FtsZ, C-terminal domain"/>
    <property type="match status" value="1"/>
</dbReference>
<dbReference type="AlphaFoldDB" id="A0A5J4X4F2"/>
<organism evidence="6 7">
    <name type="scientific">Streblomastix strix</name>
    <dbReference type="NCBI Taxonomy" id="222440"/>
    <lineage>
        <taxon>Eukaryota</taxon>
        <taxon>Metamonada</taxon>
        <taxon>Preaxostyla</taxon>
        <taxon>Oxymonadida</taxon>
        <taxon>Streblomastigidae</taxon>
        <taxon>Streblomastix</taxon>
    </lineage>
</organism>
<keyword evidence="3" id="KW-0547">Nucleotide-binding</keyword>
<dbReference type="InterPro" id="IPR008280">
    <property type="entry name" value="Tub_FtsZ_C"/>
</dbReference>
<evidence type="ECO:0000256" key="3">
    <source>
        <dbReference type="ARBA" id="ARBA00022741"/>
    </source>
</evidence>
<dbReference type="InterPro" id="IPR037103">
    <property type="entry name" value="Tubulin/FtsZ-like_C"/>
</dbReference>
<dbReference type="PANTHER" id="PTHR36527">
    <property type="entry name" value="OS01G0282866 PROTEIN"/>
    <property type="match status" value="1"/>
</dbReference>
<keyword evidence="4" id="KW-0342">GTP-binding</keyword>
<dbReference type="OrthoDB" id="6073114at2759"/>
<dbReference type="Gene3D" id="1.10.287.600">
    <property type="entry name" value="Helix hairpin bin"/>
    <property type="match status" value="1"/>
</dbReference>
<dbReference type="PANTHER" id="PTHR36527:SF3">
    <property type="entry name" value="OS01G0282866 PROTEIN"/>
    <property type="match status" value="1"/>
</dbReference>
<dbReference type="GO" id="GO:0005200">
    <property type="term" value="F:structural constituent of cytoskeleton"/>
    <property type="evidence" value="ECO:0007669"/>
    <property type="project" value="InterPro"/>
</dbReference>
<proteinExistence type="inferred from homology"/>
<dbReference type="EMBL" id="SNRW01000396">
    <property type="protein sequence ID" value="KAA6401399.1"/>
    <property type="molecule type" value="Genomic_DNA"/>
</dbReference>
<reference evidence="6 7" key="1">
    <citation type="submission" date="2019-03" db="EMBL/GenBank/DDBJ databases">
        <title>Single cell metagenomics reveals metabolic interactions within the superorganism composed of flagellate Streblomastix strix and complex community of Bacteroidetes bacteria on its surface.</title>
        <authorList>
            <person name="Treitli S.C."/>
            <person name="Kolisko M."/>
            <person name="Husnik F."/>
            <person name="Keeling P."/>
            <person name="Hampl V."/>
        </authorList>
    </citation>
    <scope>NUCLEOTIDE SEQUENCE [LARGE SCALE GENOMIC DNA]</scope>
    <source>
        <strain evidence="6">ST1C</strain>
    </source>
</reference>
<evidence type="ECO:0000256" key="2">
    <source>
        <dbReference type="ARBA" id="ARBA00022701"/>
    </source>
</evidence>
<protein>
    <submittedName>
        <fullName evidence="6">Putative tubulin beta-2C chain</fullName>
    </submittedName>
</protein>
<dbReference type="InterPro" id="IPR023123">
    <property type="entry name" value="Tubulin_C"/>
</dbReference>
<feature type="domain" description="Tubulin/FtsZ 2-layer sandwich" evidence="5">
    <location>
        <begin position="1"/>
        <end position="83"/>
    </location>
</feature>
<comment type="similarity">
    <text evidence="1">Belongs to the tubulin family.</text>
</comment>
<name>A0A5J4X4F2_9EUKA</name>